<dbReference type="KEGG" id="avp:AVENP_2351"/>
<evidence type="ECO:0000259" key="5">
    <source>
        <dbReference type="PROSITE" id="PS50111"/>
    </source>
</evidence>
<feature type="transmembrane region" description="Helical" evidence="4">
    <location>
        <begin position="193"/>
        <end position="212"/>
    </location>
</feature>
<keyword evidence="4" id="KW-0812">Transmembrane</keyword>
<keyword evidence="4" id="KW-1133">Transmembrane helix</keyword>
<protein>
    <submittedName>
        <fullName evidence="6">MCP-domain signal transduction protein</fullName>
    </submittedName>
</protein>
<gene>
    <name evidence="6" type="ORF">AVENP_2351</name>
</gene>
<keyword evidence="1" id="KW-0145">Chemotaxis</keyword>
<feature type="domain" description="Methyl-accepting transducer" evidence="5">
    <location>
        <begin position="373"/>
        <end position="602"/>
    </location>
</feature>
<dbReference type="SMART" id="SM00283">
    <property type="entry name" value="MA"/>
    <property type="match status" value="1"/>
</dbReference>
<reference evidence="6 7" key="1">
    <citation type="submission" date="2020-05" db="EMBL/GenBank/DDBJ databases">
        <title>Complete genome sequencing of Campylobacter and Arcobacter type strains.</title>
        <authorList>
            <person name="Miller W.G."/>
            <person name="Yee E."/>
        </authorList>
    </citation>
    <scope>NUCLEOTIDE SEQUENCE [LARGE SCALE GENOMIC DNA]</scope>
    <source>
        <strain evidence="6 7">LMG 26156</strain>
    </source>
</reference>
<name>A0AAE7BCH1_9BACT</name>
<dbReference type="GO" id="GO:0006935">
    <property type="term" value="P:chemotaxis"/>
    <property type="evidence" value="ECO:0007669"/>
    <property type="project" value="UniProtKB-KW"/>
</dbReference>
<dbReference type="PANTHER" id="PTHR43531:SF11">
    <property type="entry name" value="METHYL-ACCEPTING CHEMOTAXIS PROTEIN 3"/>
    <property type="match status" value="1"/>
</dbReference>
<dbReference type="SUPFAM" id="SSF58104">
    <property type="entry name" value="Methyl-accepting chemotaxis protein (MCP) signaling domain"/>
    <property type="match status" value="1"/>
</dbReference>
<dbReference type="GO" id="GO:0005886">
    <property type="term" value="C:plasma membrane"/>
    <property type="evidence" value="ECO:0007669"/>
    <property type="project" value="TreeGrafter"/>
</dbReference>
<evidence type="ECO:0000256" key="3">
    <source>
        <dbReference type="PROSITE-ProRule" id="PRU00284"/>
    </source>
</evidence>
<dbReference type="AlphaFoldDB" id="A0AAE7BCH1"/>
<dbReference type="InterPro" id="IPR004089">
    <property type="entry name" value="MCPsignal_dom"/>
</dbReference>
<dbReference type="Gene3D" id="1.10.287.950">
    <property type="entry name" value="Methyl-accepting chemotaxis protein"/>
    <property type="match status" value="1"/>
</dbReference>
<sequence>MFKNFSIKKILVLSGILIFFVASINLVVNIFQLSSVENKVKEKEHDILPSVFNFLELEKDVIQVQQWLTDVSATRAADGFSDGFDISKEYFIKANTLLDKMILEHKNKNESADVKELEEFKNNFNKFYEVGLKMANTYVKFGPEEGNKIMEELDPFAEKLTDKLDKWISVHLKENSEKSVEIENTINFTQNNLVILGLFIIILNLIVFVILIRRISSSLEIFQGGLLSFFAYLNKESKVVQLLDDRVQDEFGKMSTVINENITKTKEIIDSDTKFLSEITEVVNEVKNGHLNKKLENKVQSESMEKLREHINEMLFNLQLKVCTNINDISFALEKYSKLDFTHRIKGCSSEVTVGLNKLADIINDMLVENKSNGLTLQSSSNILMSNVETLSSSSTQAAASLEETAAALEEITSNIASNNNNVIQMSSYANEVINSASQGEKLANETTTAMEEINTQVNAINAAITVIDQIAFQTNILSLNAAVEAATAGEAGKGFAVVAAEVRNLASRSAEAAREIKNIVEIATSKANGGKQIANNMIVGYKELNQSILKTIDLIKDVEHSSKEQLSGIEQINSAVSELDQQTQQNANVALQTKEVAQTTLFIANRVVKNANDKEFIGKDSVKVKVIDKQGNIQI</sequence>
<dbReference type="Pfam" id="PF00015">
    <property type="entry name" value="MCPsignal"/>
    <property type="match status" value="1"/>
</dbReference>
<dbReference type="PANTHER" id="PTHR43531">
    <property type="entry name" value="PROTEIN ICFG"/>
    <property type="match status" value="1"/>
</dbReference>
<organism evidence="6 7">
    <name type="scientific">Arcobacter venerupis</name>
    <dbReference type="NCBI Taxonomy" id="1054033"/>
    <lineage>
        <taxon>Bacteria</taxon>
        <taxon>Pseudomonadati</taxon>
        <taxon>Campylobacterota</taxon>
        <taxon>Epsilonproteobacteria</taxon>
        <taxon>Campylobacterales</taxon>
        <taxon>Arcobacteraceae</taxon>
        <taxon>Arcobacter</taxon>
    </lineage>
</organism>
<dbReference type="RefSeq" id="WP_128359093.1">
    <property type="nucleotide sequence ID" value="NZ_CP053840.1"/>
</dbReference>
<dbReference type="GO" id="GO:0007165">
    <property type="term" value="P:signal transduction"/>
    <property type="evidence" value="ECO:0007669"/>
    <property type="project" value="UniProtKB-KW"/>
</dbReference>
<dbReference type="EMBL" id="CP053840">
    <property type="protein sequence ID" value="QKF67877.1"/>
    <property type="molecule type" value="Genomic_DNA"/>
</dbReference>
<dbReference type="GO" id="GO:0004888">
    <property type="term" value="F:transmembrane signaling receptor activity"/>
    <property type="evidence" value="ECO:0007669"/>
    <property type="project" value="TreeGrafter"/>
</dbReference>
<dbReference type="InterPro" id="IPR051310">
    <property type="entry name" value="MCP_chemotaxis"/>
</dbReference>
<keyword evidence="3" id="KW-0807">Transducer</keyword>
<comment type="similarity">
    <text evidence="2">Belongs to the methyl-accepting chemotaxis (MCP) protein family.</text>
</comment>
<keyword evidence="7" id="KW-1185">Reference proteome</keyword>
<keyword evidence="4" id="KW-0472">Membrane</keyword>
<evidence type="ECO:0000313" key="6">
    <source>
        <dbReference type="EMBL" id="QKF67877.1"/>
    </source>
</evidence>
<evidence type="ECO:0000313" key="7">
    <source>
        <dbReference type="Proteomes" id="UP000503482"/>
    </source>
</evidence>
<accession>A0AAE7BCH1</accession>
<dbReference type="PROSITE" id="PS50111">
    <property type="entry name" value="CHEMOTAXIS_TRANSDUC_2"/>
    <property type="match status" value="1"/>
</dbReference>
<proteinExistence type="inferred from homology"/>
<evidence type="ECO:0000256" key="4">
    <source>
        <dbReference type="SAM" id="Phobius"/>
    </source>
</evidence>
<dbReference type="Proteomes" id="UP000503482">
    <property type="component" value="Chromosome"/>
</dbReference>
<evidence type="ECO:0000256" key="1">
    <source>
        <dbReference type="ARBA" id="ARBA00022500"/>
    </source>
</evidence>
<evidence type="ECO:0000256" key="2">
    <source>
        <dbReference type="ARBA" id="ARBA00029447"/>
    </source>
</evidence>